<organism evidence="2 3">
    <name type="scientific">Geobacillus subterraneus</name>
    <dbReference type="NCBI Taxonomy" id="129338"/>
    <lineage>
        <taxon>Bacteria</taxon>
        <taxon>Bacillati</taxon>
        <taxon>Bacillota</taxon>
        <taxon>Bacilli</taxon>
        <taxon>Bacillales</taxon>
        <taxon>Anoxybacillaceae</taxon>
        <taxon>Geobacillus</taxon>
    </lineage>
</organism>
<name>A0ABM6ABQ4_9BACL</name>
<keyword evidence="3" id="KW-1185">Reference proteome</keyword>
<keyword evidence="1" id="KW-0472">Membrane</keyword>
<feature type="transmembrane region" description="Helical" evidence="1">
    <location>
        <begin position="75"/>
        <end position="96"/>
    </location>
</feature>
<proteinExistence type="predicted"/>
<protein>
    <submittedName>
        <fullName evidence="2">Uncharacterized protein</fullName>
    </submittedName>
</protein>
<evidence type="ECO:0000313" key="3">
    <source>
        <dbReference type="Proteomes" id="UP000076226"/>
    </source>
</evidence>
<dbReference type="GeneID" id="32408851"/>
<dbReference type="RefSeq" id="WP_063166015.1">
    <property type="nucleotide sequence ID" value="NZ_CP014342.1"/>
</dbReference>
<dbReference type="Proteomes" id="UP000076226">
    <property type="component" value="Chromosome"/>
</dbReference>
<feature type="transmembrane region" description="Helical" evidence="1">
    <location>
        <begin position="6"/>
        <end position="23"/>
    </location>
</feature>
<sequence>MAALALSLLLCVVLIAASLWIKGQVERFLFRWRSIPLLHAANIVAVAAIVAAMYYRFGGIDVYLRDLADISGFWYVFAGAMQLILPLYLLACWLLARRRGREKKYTRSKDKKVLYINERYLARRHRDDYRSKTS</sequence>
<evidence type="ECO:0000313" key="2">
    <source>
        <dbReference type="EMBL" id="AMX83727.1"/>
    </source>
</evidence>
<evidence type="ECO:0000256" key="1">
    <source>
        <dbReference type="SAM" id="Phobius"/>
    </source>
</evidence>
<reference evidence="2 3" key="1">
    <citation type="submission" date="2016-02" db="EMBL/GenBank/DDBJ databases">
        <title>Complete genome sequence of Geobacillus subterraneus KCTC 3922T.</title>
        <authorList>
            <person name="Lee D.-W."/>
            <person name="Lee Y.-J."/>
            <person name="Lee S.-J."/>
            <person name="Park G.-S."/>
            <person name="Lee S.-J."/>
            <person name="Shin J.-H."/>
        </authorList>
    </citation>
    <scope>NUCLEOTIDE SEQUENCE [LARGE SCALE GENOMIC DNA]</scope>
    <source>
        <strain evidence="2 3">KCTC 3922</strain>
    </source>
</reference>
<dbReference type="EMBL" id="CP014342">
    <property type="protein sequence ID" value="AMX83727.1"/>
    <property type="molecule type" value="Genomic_DNA"/>
</dbReference>
<feature type="transmembrane region" description="Helical" evidence="1">
    <location>
        <begin position="35"/>
        <end position="55"/>
    </location>
</feature>
<keyword evidence="1" id="KW-0812">Transmembrane</keyword>
<gene>
    <name evidence="2" type="ORF">GS3922_08680</name>
</gene>
<keyword evidence="1" id="KW-1133">Transmembrane helix</keyword>
<accession>A0ABM6ABQ4</accession>